<feature type="domain" description="LysM" evidence="1">
    <location>
        <begin position="1"/>
        <end position="40"/>
    </location>
</feature>
<organism evidence="2 3">
    <name type="scientific">Actinomyces urogenitalis DSM 15434</name>
    <dbReference type="NCBI Taxonomy" id="525246"/>
    <lineage>
        <taxon>Bacteria</taxon>
        <taxon>Bacillati</taxon>
        <taxon>Actinomycetota</taxon>
        <taxon>Actinomycetes</taxon>
        <taxon>Actinomycetales</taxon>
        <taxon>Actinomycetaceae</taxon>
        <taxon>Actinomyces</taxon>
    </lineage>
</organism>
<dbReference type="AlphaFoldDB" id="C0W7S4"/>
<dbReference type="EMBL" id="ACFH01000156">
    <property type="protein sequence ID" value="EEH65222.1"/>
    <property type="molecule type" value="Genomic_DNA"/>
</dbReference>
<dbReference type="Pfam" id="PF01476">
    <property type="entry name" value="LysM"/>
    <property type="match status" value="1"/>
</dbReference>
<dbReference type="CDD" id="cd00118">
    <property type="entry name" value="LysM"/>
    <property type="match status" value="1"/>
</dbReference>
<reference evidence="2 3" key="1">
    <citation type="submission" date="2009-01" db="EMBL/GenBank/DDBJ databases">
        <authorList>
            <person name="Qin X."/>
            <person name="Bachman B."/>
            <person name="Battles P."/>
            <person name="Bell A."/>
            <person name="Bess C."/>
            <person name="Bickham C."/>
            <person name="Chaboub L."/>
            <person name="Chen D."/>
            <person name="Coyle M."/>
            <person name="Deiros D.R."/>
            <person name="Dinh H."/>
            <person name="Forbes L."/>
            <person name="Fowler G."/>
            <person name="Francisco L."/>
            <person name="Fu Q."/>
            <person name="Gubbala S."/>
            <person name="Hale W."/>
            <person name="Han Y."/>
            <person name="Hemphill L."/>
            <person name="Highlander S.K."/>
            <person name="Hirani K."/>
            <person name="Hogues M."/>
            <person name="Jackson L."/>
            <person name="Jakkamsetti A."/>
            <person name="Javaid M."/>
            <person name="Jiang H."/>
            <person name="Korchina V."/>
            <person name="Kovar C."/>
            <person name="Lara F."/>
            <person name="Lee S."/>
            <person name="Mata R."/>
            <person name="Mathew T."/>
            <person name="Moen C."/>
            <person name="Morales K."/>
            <person name="Munidasa M."/>
            <person name="Nazareth L."/>
            <person name="Ngo R."/>
            <person name="Nguyen L."/>
            <person name="Okwuonu G."/>
            <person name="Ongeri F."/>
            <person name="Patil S."/>
            <person name="Petrosino J."/>
            <person name="Pham C."/>
            <person name="Pham P."/>
            <person name="Pu L.-L."/>
            <person name="Puazo M."/>
            <person name="Raj R."/>
            <person name="Reid J."/>
            <person name="Rouhana J."/>
            <person name="Saada N."/>
            <person name="Shang Y."/>
            <person name="Simmons D."/>
            <person name="Thornton R."/>
            <person name="Warren J."/>
            <person name="Weissenberger G."/>
            <person name="Zhang J."/>
            <person name="Zhang L."/>
            <person name="Zhou C."/>
            <person name="Zhu D."/>
            <person name="Muzny D."/>
            <person name="Worley K."/>
            <person name="Gibbs R."/>
        </authorList>
    </citation>
    <scope>NUCLEOTIDE SEQUENCE [LARGE SCALE GENOMIC DNA]</scope>
    <source>
        <strain evidence="2 3">DSM 15434</strain>
    </source>
</reference>
<comment type="caution">
    <text evidence="2">The sequence shown here is derived from an EMBL/GenBank/DDBJ whole genome shotgun (WGS) entry which is preliminary data.</text>
</comment>
<dbReference type="Proteomes" id="UP000004778">
    <property type="component" value="Unassembled WGS sequence"/>
</dbReference>
<keyword evidence="3" id="KW-1185">Reference proteome</keyword>
<name>C0W7S4_9ACTO</name>
<dbReference type="HOGENOM" id="CLU_3280866_0_0_11"/>
<dbReference type="SMART" id="SM00257">
    <property type="entry name" value="LysM"/>
    <property type="match status" value="1"/>
</dbReference>
<dbReference type="InterPro" id="IPR018392">
    <property type="entry name" value="LysM"/>
</dbReference>
<proteinExistence type="predicted"/>
<evidence type="ECO:0000259" key="1">
    <source>
        <dbReference type="PROSITE" id="PS51782"/>
    </source>
</evidence>
<accession>C0W7S4</accession>
<sequence>QSGDSLYEIAKRFKIDLKRLQAWNPRSSTLRPGQMLTLYLP</sequence>
<dbReference type="PROSITE" id="PS51782">
    <property type="entry name" value="LYSM"/>
    <property type="match status" value="1"/>
</dbReference>
<dbReference type="SUPFAM" id="SSF54106">
    <property type="entry name" value="LysM domain"/>
    <property type="match status" value="1"/>
</dbReference>
<protein>
    <submittedName>
        <fullName evidence="2">LysM domain protein</fullName>
    </submittedName>
</protein>
<feature type="non-terminal residue" evidence="2">
    <location>
        <position position="1"/>
    </location>
</feature>
<dbReference type="InterPro" id="IPR036779">
    <property type="entry name" value="LysM_dom_sf"/>
</dbReference>
<gene>
    <name evidence="2" type="ORF">HMPREF0058_1918</name>
</gene>
<evidence type="ECO:0000313" key="3">
    <source>
        <dbReference type="Proteomes" id="UP000004778"/>
    </source>
</evidence>
<evidence type="ECO:0000313" key="2">
    <source>
        <dbReference type="EMBL" id="EEH65222.1"/>
    </source>
</evidence>
<dbReference type="OrthoDB" id="9795421at2"/>
<dbReference type="Gene3D" id="3.10.350.10">
    <property type="entry name" value="LysM domain"/>
    <property type="match status" value="1"/>
</dbReference>